<dbReference type="Gene3D" id="2.60.40.10">
    <property type="entry name" value="Immunoglobulins"/>
    <property type="match status" value="1"/>
</dbReference>
<dbReference type="PROSITE" id="PS51257">
    <property type="entry name" value="PROKAR_LIPOPROTEIN"/>
    <property type="match status" value="1"/>
</dbReference>
<organism evidence="1 2">
    <name type="scientific">Photobacterium galatheae</name>
    <dbReference type="NCBI Taxonomy" id="1654360"/>
    <lineage>
        <taxon>Bacteria</taxon>
        <taxon>Pseudomonadati</taxon>
        <taxon>Pseudomonadota</taxon>
        <taxon>Gammaproteobacteria</taxon>
        <taxon>Vibrionales</taxon>
        <taxon>Vibrionaceae</taxon>
        <taxon>Photobacterium</taxon>
    </lineage>
</organism>
<dbReference type="Proteomes" id="UP000027192">
    <property type="component" value="Unassembled WGS sequence"/>
</dbReference>
<name>A0A066RRV7_9GAMM</name>
<evidence type="ECO:0000313" key="1">
    <source>
        <dbReference type="EMBL" id="KDM93155.1"/>
    </source>
</evidence>
<gene>
    <name evidence="1" type="ORF">EA58_02890</name>
</gene>
<protein>
    <recommendedName>
        <fullName evidence="3">Dystroglycan-type cadherin-like domain-containing protein</fullName>
    </recommendedName>
</protein>
<dbReference type="RefSeq" id="WP_036748671.1">
    <property type="nucleotide sequence ID" value="NZ_JAGSGC010000002.1"/>
</dbReference>
<evidence type="ECO:0000313" key="2">
    <source>
        <dbReference type="Proteomes" id="UP000027192"/>
    </source>
</evidence>
<dbReference type="OrthoDB" id="5819179at2"/>
<comment type="caution">
    <text evidence="1">The sequence shown here is derived from an EMBL/GenBank/DDBJ whole genome shotgun (WGS) entry which is preliminary data.</text>
</comment>
<proteinExistence type="predicted"/>
<evidence type="ECO:0008006" key="3">
    <source>
        <dbReference type="Google" id="ProtNLM"/>
    </source>
</evidence>
<dbReference type="AlphaFoldDB" id="A0A066RRV7"/>
<keyword evidence="2" id="KW-1185">Reference proteome</keyword>
<dbReference type="STRING" id="1654360.EA58_02890"/>
<dbReference type="EMBL" id="JMIB01000004">
    <property type="protein sequence ID" value="KDM93155.1"/>
    <property type="molecule type" value="Genomic_DNA"/>
</dbReference>
<reference evidence="1 2" key="1">
    <citation type="submission" date="2014-04" db="EMBL/GenBank/DDBJ databases">
        <title>Draft genome sequence of Photobacterium halotolerans S2753: a solonamide, ngercheumicin and holomycin producer.</title>
        <authorList>
            <person name="Machado H.R."/>
            <person name="Gram L."/>
        </authorList>
    </citation>
    <scope>NUCLEOTIDE SEQUENCE [LARGE SCALE GENOMIC DNA]</scope>
    <source>
        <strain evidence="1 2">S2753</strain>
    </source>
</reference>
<accession>A0A066RRV7</accession>
<sequence length="930" mass="101821">MQKRTVITVSLGLILTGCGGGSGGSSDNGGTPVLNKTITALDGYLYQADVYNGENCTNYLGKTNENGQFTAQSALDIQGPICIKAIPGQTRDMTRGPITKAFNLTANNSSVVSPFTDYIELAVSHGMSRGEALAQLKQHISSLNPSESLLLGDYLKQTDDMGKALLVLGETLVDHQELDIKQKSALIEGMSTLMSDSVLDEAIDFDPTFIPVASIDESGSVTVFPADNYKPVVTGQVEPVTTLLDDFFTPIDLTALFSDKDQASHTLQYQVRIKGEKYTNGLSVNEQGVLEGKPTLTGTFTVFVFAKDNKGATSYPLTFEWQVRDPQRNNAPTVVENKLDAIQSLLDAQQFFSGKAVNFTTDVAGLFEDKDHDSLSYALLPQSLAEGLVVDLNGTTLNISGMTTTLGQQQLLLIANDSVAESAPSELLFNIVEETINPAPSVNERKYNELNLWLTGLRLQANEAVESQFNIESLFVDNDLNTITLAVNEAQGLTVRLEDNLLSINGTPSQAGQFSVTLTAIDKAGSQTPLTISSTMEEAINHLPILNSQPHKEIANEMANWHIEVGQTYSKTIDLTGLFSDSEQDLLTYKAVLNVQGVRVDIDEHQQLHFIGTPSHDNSVGQYSLEISVNDSPLATEKSRWVSTLLPFELHEATQPPLDLSDIGQIDVSPITDGRILYGVVHTTEYEQDEDWGYIYVPPGMTCSSFKFENGKYYYGSALNGSKTCPTDPSQILFSEIGTYEIIDQQLVINYPYNDKEGPEEIFVLRKLDSHDGSVMLTQIQTVNVWGEVVHNTSTHYATAEQANARMDKLPLKSNKIYIADPENEGYVAGMMTVEKEAPGQVSFTLEGKSSYLSCDVMTHYDGFMFIGSTEQARPTKPESQNCQSTSSGIKITIDYQEPANGDQVYFYNYMKQESKSALYLENLGAVVPN</sequence>
<dbReference type="InterPro" id="IPR013783">
    <property type="entry name" value="Ig-like_fold"/>
</dbReference>